<dbReference type="AlphaFoldDB" id="A0A1D1Y9P3"/>
<dbReference type="PANTHER" id="PTHR31371">
    <property type="entry name" value="BNAC09G50660D PROTEIN"/>
    <property type="match status" value="1"/>
</dbReference>
<evidence type="ECO:0000313" key="1">
    <source>
        <dbReference type="EMBL" id="JAT51367.1"/>
    </source>
</evidence>
<organism evidence="1">
    <name type="scientific">Anthurium amnicola</name>
    <dbReference type="NCBI Taxonomy" id="1678845"/>
    <lineage>
        <taxon>Eukaryota</taxon>
        <taxon>Viridiplantae</taxon>
        <taxon>Streptophyta</taxon>
        <taxon>Embryophyta</taxon>
        <taxon>Tracheophyta</taxon>
        <taxon>Spermatophyta</taxon>
        <taxon>Magnoliopsida</taxon>
        <taxon>Liliopsida</taxon>
        <taxon>Araceae</taxon>
        <taxon>Pothoideae</taxon>
        <taxon>Potheae</taxon>
        <taxon>Anthurium</taxon>
    </lineage>
</organism>
<gene>
    <name evidence="1" type="primary">Gmpr_1</name>
    <name evidence="2" type="synonym">Gmpr_0</name>
    <name evidence="1" type="ORF">g.69318</name>
    <name evidence="2" type="ORF">g.69320</name>
</gene>
<proteinExistence type="predicted"/>
<protein>
    <submittedName>
        <fullName evidence="1">GMP reductase 1</fullName>
    </submittedName>
</protein>
<dbReference type="EMBL" id="GDJX01016569">
    <property type="protein sequence ID" value="JAT51367.1"/>
    <property type="molecule type" value="Transcribed_RNA"/>
</dbReference>
<reference evidence="1" key="1">
    <citation type="submission" date="2015-07" db="EMBL/GenBank/DDBJ databases">
        <title>Transcriptome Assembly of Anthurium amnicola.</title>
        <authorList>
            <person name="Suzuki J."/>
        </authorList>
    </citation>
    <scope>NUCLEOTIDE SEQUENCE</scope>
</reference>
<evidence type="ECO:0000313" key="2">
    <source>
        <dbReference type="EMBL" id="JAT60634.1"/>
    </source>
</evidence>
<dbReference type="EMBL" id="GDJX01007302">
    <property type="protein sequence ID" value="JAT60634.1"/>
    <property type="molecule type" value="Transcribed_RNA"/>
</dbReference>
<dbReference type="PANTHER" id="PTHR31371:SF14">
    <property type="entry name" value="SIMILARITY TO UNKNOWN PROTEIN"/>
    <property type="match status" value="1"/>
</dbReference>
<feature type="non-terminal residue" evidence="1">
    <location>
        <position position="1"/>
    </location>
</feature>
<name>A0A1D1Y9P3_9ARAE</name>
<accession>A0A1D1Y9P3</accession>
<sequence length="120" mass="13007">GGGYWGGDADAAGDGAAQLAEDWRVALAGIAGWLAPLAHNTVRWQAERSFEQRRSAAAPRAHVLLLQTLCFANRQKTEAAIVELLVGLNYVWRFELEVMMARAAPLVAAKPASEDCHLHD</sequence>